<gene>
    <name evidence="1" type="ORF">HBO38_35670</name>
</gene>
<reference evidence="1 2" key="1">
    <citation type="journal article" date="2020" name="Front. Microbiol.">
        <title>Genetic Organization of the aprX-lipA2 Operon Affects the Proteolytic Potential of Pseudomonas Species in Milk.</title>
        <authorList>
            <person name="Maier C."/>
            <person name="Huptas C."/>
            <person name="von Neubeck M."/>
            <person name="Scherer S."/>
            <person name="Wenning M."/>
            <person name="Lucking G."/>
        </authorList>
    </citation>
    <scope>NUCLEOTIDE SEQUENCE [LARGE SCALE GENOMIC DNA]</scope>
    <source>
        <strain evidence="1 2">DSM 16272</strain>
    </source>
</reference>
<accession>A0A7Y1FCT9</accession>
<organism evidence="1 2">
    <name type="scientific">Pseudomonas veronii</name>
    <dbReference type="NCBI Taxonomy" id="76761"/>
    <lineage>
        <taxon>Bacteria</taxon>
        <taxon>Pseudomonadati</taxon>
        <taxon>Pseudomonadota</taxon>
        <taxon>Gammaproteobacteria</taxon>
        <taxon>Pseudomonadales</taxon>
        <taxon>Pseudomonadaceae</taxon>
        <taxon>Pseudomonas</taxon>
    </lineage>
</organism>
<dbReference type="EMBL" id="JAAQWG010000114">
    <property type="protein sequence ID" value="NMY13656.1"/>
    <property type="molecule type" value="Genomic_DNA"/>
</dbReference>
<dbReference type="AlphaFoldDB" id="A0A7Y1FCT9"/>
<sequence>MFGHYKNRQKHYEIVKQILWQDYKVDNELNPNFISLSDYKSIVDEAVRDEINDEEVALKVVTRYCVNLAANGHIQDAKQLAPRVLFAAEYFLDRGLISKKIWNYVNTGLSSYVLPTKD</sequence>
<dbReference type="RefSeq" id="WP_143129379.1">
    <property type="nucleotide sequence ID" value="NZ_JAAQWG010000114.1"/>
</dbReference>
<dbReference type="Proteomes" id="UP000537729">
    <property type="component" value="Unassembled WGS sequence"/>
</dbReference>
<name>A0A7Y1FCT9_PSEVE</name>
<protein>
    <submittedName>
        <fullName evidence="1">Uncharacterized protein</fullName>
    </submittedName>
</protein>
<comment type="caution">
    <text evidence="1">The sequence shown here is derived from an EMBL/GenBank/DDBJ whole genome shotgun (WGS) entry which is preliminary data.</text>
</comment>
<evidence type="ECO:0000313" key="2">
    <source>
        <dbReference type="Proteomes" id="UP000537729"/>
    </source>
</evidence>
<proteinExistence type="predicted"/>
<evidence type="ECO:0000313" key="1">
    <source>
        <dbReference type="EMBL" id="NMY13656.1"/>
    </source>
</evidence>